<name>A0ABP5QU71_9ACTN</name>
<comment type="caution">
    <text evidence="2">The sequence shown here is derived from an EMBL/GenBank/DDBJ whole genome shotgun (WGS) entry which is preliminary data.</text>
</comment>
<evidence type="ECO:0000256" key="1">
    <source>
        <dbReference type="SAM" id="SignalP"/>
    </source>
</evidence>
<organism evidence="2 3">
    <name type="scientific">Streptomyces indiaensis</name>
    <dbReference type="NCBI Taxonomy" id="284033"/>
    <lineage>
        <taxon>Bacteria</taxon>
        <taxon>Bacillati</taxon>
        <taxon>Actinomycetota</taxon>
        <taxon>Actinomycetes</taxon>
        <taxon>Kitasatosporales</taxon>
        <taxon>Streptomycetaceae</taxon>
        <taxon>Streptomyces</taxon>
    </lineage>
</organism>
<accession>A0ABP5QU71</accession>
<dbReference type="RefSeq" id="WP_234847074.1">
    <property type="nucleotide sequence ID" value="NZ_BAAART010000097.1"/>
</dbReference>
<feature type="signal peptide" evidence="1">
    <location>
        <begin position="1"/>
        <end position="27"/>
    </location>
</feature>
<proteinExistence type="predicted"/>
<keyword evidence="3" id="KW-1185">Reference proteome</keyword>
<gene>
    <name evidence="2" type="ORF">GCM10010104_45900</name>
</gene>
<protein>
    <submittedName>
        <fullName evidence="2">Uncharacterized protein</fullName>
    </submittedName>
</protein>
<reference evidence="3" key="1">
    <citation type="journal article" date="2019" name="Int. J. Syst. Evol. Microbiol.">
        <title>The Global Catalogue of Microorganisms (GCM) 10K type strain sequencing project: providing services to taxonomists for standard genome sequencing and annotation.</title>
        <authorList>
            <consortium name="The Broad Institute Genomics Platform"/>
            <consortium name="The Broad Institute Genome Sequencing Center for Infectious Disease"/>
            <person name="Wu L."/>
            <person name="Ma J."/>
        </authorList>
    </citation>
    <scope>NUCLEOTIDE SEQUENCE [LARGE SCALE GENOMIC DNA]</scope>
    <source>
        <strain evidence="3">JCM 3053</strain>
    </source>
</reference>
<evidence type="ECO:0000313" key="2">
    <source>
        <dbReference type="EMBL" id="GAA2244520.1"/>
    </source>
</evidence>
<dbReference type="EMBL" id="BAAART010000097">
    <property type="protein sequence ID" value="GAA2244520.1"/>
    <property type="molecule type" value="Genomic_DNA"/>
</dbReference>
<feature type="chain" id="PRO_5047399357" evidence="1">
    <location>
        <begin position="28"/>
        <end position="54"/>
    </location>
</feature>
<sequence>MRTRVFATSAALLLSLAAALLVGDESAIDWPTGGERTVQAQTQPLGLDGGIDWP</sequence>
<keyword evidence="1" id="KW-0732">Signal</keyword>
<evidence type="ECO:0000313" key="3">
    <source>
        <dbReference type="Proteomes" id="UP001501474"/>
    </source>
</evidence>
<dbReference type="Proteomes" id="UP001501474">
    <property type="component" value="Unassembled WGS sequence"/>
</dbReference>